<protein>
    <submittedName>
        <fullName evidence="7">Lipooligosaccharide transport system, ABC transporter permease component LptF</fullName>
    </submittedName>
</protein>
<name>A0A7H9CHZ9_9BACT</name>
<keyword evidence="4 6" id="KW-1133">Transmembrane helix</keyword>
<evidence type="ECO:0000313" key="7">
    <source>
        <dbReference type="EMBL" id="QLI04985.1"/>
    </source>
</evidence>
<feature type="transmembrane region" description="Helical" evidence="6">
    <location>
        <begin position="100"/>
        <end position="123"/>
    </location>
</feature>
<keyword evidence="3 6" id="KW-0812">Transmembrane</keyword>
<dbReference type="AlphaFoldDB" id="A0A7H9CHZ9"/>
<keyword evidence="5 6" id="KW-0472">Membrane</keyword>
<dbReference type="InterPro" id="IPR005495">
    <property type="entry name" value="LptG/LptF_permease"/>
</dbReference>
<evidence type="ECO:0000256" key="3">
    <source>
        <dbReference type="ARBA" id="ARBA00022692"/>
    </source>
</evidence>
<dbReference type="PANTHER" id="PTHR33529:SF7">
    <property type="entry name" value="LIPOPOLYSACCHARIDE EXPORT SYSTEM PERMEASE PROTEIN LPTF"/>
    <property type="match status" value="1"/>
</dbReference>
<evidence type="ECO:0000256" key="5">
    <source>
        <dbReference type="ARBA" id="ARBA00023136"/>
    </source>
</evidence>
<keyword evidence="2" id="KW-1003">Cell membrane</keyword>
<organism evidence="7 8">
    <name type="scientific">Candidatus Campylobacter infans</name>
    <dbReference type="NCBI Taxonomy" id="2561898"/>
    <lineage>
        <taxon>Bacteria</taxon>
        <taxon>Pseudomonadati</taxon>
        <taxon>Campylobacterota</taxon>
        <taxon>Epsilonproteobacteria</taxon>
        <taxon>Campylobacterales</taxon>
        <taxon>Campylobacteraceae</taxon>
        <taxon>Campylobacter</taxon>
    </lineage>
</organism>
<evidence type="ECO:0000313" key="8">
    <source>
        <dbReference type="Proteomes" id="UP000509414"/>
    </source>
</evidence>
<comment type="subcellular location">
    <subcellularLocation>
        <location evidence="1">Cell membrane</location>
        <topology evidence="1">Multi-pass membrane protein</topology>
    </subcellularLocation>
</comment>
<dbReference type="EMBL" id="CP049075">
    <property type="protein sequence ID" value="QLI04985.1"/>
    <property type="molecule type" value="Genomic_DNA"/>
</dbReference>
<keyword evidence="8" id="KW-1185">Reference proteome</keyword>
<sequence length="340" mass="39140">MISRVNQYFFYSFLNSFISLFATLFLVVSIVFFIQIARITSYIEISLGELFRLYSYLLPQILLFTAPIAFFIGVAVSFYRLSKENESTVIFTLGQSPDNVGRFFVLLGGILSVLMLLNALILMPYAQHLNKTFIEYKKTKFSLNIRPGEFGQRFGEWLVFANEQDKEEFSYKNIVLYNPNPLNERLITAQSGELINENSALALKLENGRLYDISLQKWQIGEFKDMTIRSSIASTRFGAFNLLEYWKEALSNQKRARDFSIYTLVALFPLACVLFALSFGLITQRYENGILYFGSFGVLLAYFALIMILAKKPSIAIILIFTLFFSISFITFKHKILSKY</sequence>
<evidence type="ECO:0000256" key="1">
    <source>
        <dbReference type="ARBA" id="ARBA00004651"/>
    </source>
</evidence>
<evidence type="ECO:0000256" key="2">
    <source>
        <dbReference type="ARBA" id="ARBA00022475"/>
    </source>
</evidence>
<proteinExistence type="predicted"/>
<dbReference type="KEGG" id="cinf:CINF_0456"/>
<dbReference type="RefSeq" id="WP_338025061.1">
    <property type="nucleotide sequence ID" value="NZ_CP049075.1"/>
</dbReference>
<accession>A0A7H9CHZ9</accession>
<dbReference type="Pfam" id="PF03739">
    <property type="entry name" value="LptF_LptG"/>
    <property type="match status" value="1"/>
</dbReference>
<dbReference type="PANTHER" id="PTHR33529">
    <property type="entry name" value="SLR0882 PROTEIN-RELATED"/>
    <property type="match status" value="1"/>
</dbReference>
<dbReference type="GO" id="GO:0043190">
    <property type="term" value="C:ATP-binding cassette (ABC) transporter complex"/>
    <property type="evidence" value="ECO:0007669"/>
    <property type="project" value="TreeGrafter"/>
</dbReference>
<evidence type="ECO:0000256" key="4">
    <source>
        <dbReference type="ARBA" id="ARBA00022989"/>
    </source>
</evidence>
<feature type="transmembrane region" description="Helical" evidence="6">
    <location>
        <begin position="289"/>
        <end position="309"/>
    </location>
</feature>
<feature type="transmembrane region" description="Helical" evidence="6">
    <location>
        <begin position="259"/>
        <end position="282"/>
    </location>
</feature>
<reference evidence="7 8" key="1">
    <citation type="submission" date="2020-02" db="EMBL/GenBank/DDBJ databases">
        <title>Complete genome sequence of the novel Campylobacter species Candidatus Campylobacter infans.</title>
        <authorList>
            <person name="Duim B."/>
            <person name="Zomer A."/>
            <person name="van der Graaf L."/>
            <person name="Wagenaar J."/>
        </authorList>
    </citation>
    <scope>NUCLEOTIDE SEQUENCE [LARGE SCALE GENOMIC DNA]</scope>
    <source>
        <strain evidence="7 8">19S00001</strain>
    </source>
</reference>
<dbReference type="GO" id="GO:0015920">
    <property type="term" value="P:lipopolysaccharide transport"/>
    <property type="evidence" value="ECO:0007669"/>
    <property type="project" value="TreeGrafter"/>
</dbReference>
<gene>
    <name evidence="7" type="primary">lptF</name>
    <name evidence="7" type="ORF">CINF_0456</name>
</gene>
<evidence type="ECO:0000256" key="6">
    <source>
        <dbReference type="SAM" id="Phobius"/>
    </source>
</evidence>
<feature type="transmembrane region" description="Helical" evidence="6">
    <location>
        <begin position="12"/>
        <end position="37"/>
    </location>
</feature>
<feature type="transmembrane region" description="Helical" evidence="6">
    <location>
        <begin position="315"/>
        <end position="332"/>
    </location>
</feature>
<dbReference type="Proteomes" id="UP000509414">
    <property type="component" value="Chromosome"/>
</dbReference>
<feature type="transmembrane region" description="Helical" evidence="6">
    <location>
        <begin position="57"/>
        <end position="79"/>
    </location>
</feature>